<feature type="chain" id="PRO_5041270072" evidence="1">
    <location>
        <begin position="17"/>
        <end position="147"/>
    </location>
</feature>
<feature type="signal peptide" evidence="1">
    <location>
        <begin position="1"/>
        <end position="16"/>
    </location>
</feature>
<proteinExistence type="predicted"/>
<name>A0AA37H1N8_9PEZI</name>
<dbReference type="Proteomes" id="UP001055172">
    <property type="component" value="Unassembled WGS sequence"/>
</dbReference>
<organism evidence="2 3">
    <name type="scientific">Colletotrichum liriopes</name>
    <dbReference type="NCBI Taxonomy" id="708192"/>
    <lineage>
        <taxon>Eukaryota</taxon>
        <taxon>Fungi</taxon>
        <taxon>Dikarya</taxon>
        <taxon>Ascomycota</taxon>
        <taxon>Pezizomycotina</taxon>
        <taxon>Sordariomycetes</taxon>
        <taxon>Hypocreomycetidae</taxon>
        <taxon>Glomerellales</taxon>
        <taxon>Glomerellaceae</taxon>
        <taxon>Colletotrichum</taxon>
        <taxon>Colletotrichum spaethianum species complex</taxon>
    </lineage>
</organism>
<reference evidence="2 3" key="1">
    <citation type="submission" date="2021-07" db="EMBL/GenBank/DDBJ databases">
        <title>Genome data of Colletotrichum spaethianum.</title>
        <authorList>
            <person name="Utami Y.D."/>
            <person name="Hiruma K."/>
        </authorList>
    </citation>
    <scope>NUCLEOTIDE SEQUENCE [LARGE SCALE GENOMIC DNA]</scope>
    <source>
        <strain evidence="2 3">MAFF 242679</strain>
    </source>
</reference>
<evidence type="ECO:0000313" key="2">
    <source>
        <dbReference type="EMBL" id="GJC89963.1"/>
    </source>
</evidence>
<protein>
    <submittedName>
        <fullName evidence="2">Uncharacterized protein</fullName>
    </submittedName>
</protein>
<gene>
    <name evidence="2" type="ORF">ColLi_12801</name>
</gene>
<evidence type="ECO:0000256" key="1">
    <source>
        <dbReference type="SAM" id="SignalP"/>
    </source>
</evidence>
<accession>A0AA37H1N8</accession>
<dbReference type="AlphaFoldDB" id="A0AA37H1N8"/>
<dbReference type="EMBL" id="BPPX01000047">
    <property type="protein sequence ID" value="GJC89963.1"/>
    <property type="molecule type" value="Genomic_DNA"/>
</dbReference>
<comment type="caution">
    <text evidence="2">The sequence shown here is derived from an EMBL/GenBank/DDBJ whole genome shotgun (WGS) entry which is preliminary data.</text>
</comment>
<evidence type="ECO:0000313" key="3">
    <source>
        <dbReference type="Proteomes" id="UP001055172"/>
    </source>
</evidence>
<keyword evidence="1" id="KW-0732">Signal</keyword>
<sequence length="147" mass="15325">MQFSVTVLGLSVLTSAAIIQQRAPSNTATVTPFLAPACEITGAVTKALCEFPDLSLTAGKCQDVTYQCSIHPPTSFVAQLDQDTSKRCYVAVFPDFGCSGNEVDSGVLGTTKSGCTEAPYFGKLLTGGILSSSLLPFGFKSAKLVCV</sequence>
<keyword evidence="3" id="KW-1185">Reference proteome</keyword>